<protein>
    <submittedName>
        <fullName evidence="2">Uncharacterized protein</fullName>
    </submittedName>
</protein>
<reference evidence="2 3" key="1">
    <citation type="submission" date="2012-08" db="EMBL/GenBank/DDBJ databases">
        <title>Oryza genome evolution.</title>
        <authorList>
            <person name="Wing R.A."/>
        </authorList>
    </citation>
    <scope>NUCLEOTIDE SEQUENCE</scope>
</reference>
<name>A0A0D9VV34_9ORYZ</name>
<proteinExistence type="predicted"/>
<organism evidence="2 3">
    <name type="scientific">Leersia perrieri</name>
    <dbReference type="NCBI Taxonomy" id="77586"/>
    <lineage>
        <taxon>Eukaryota</taxon>
        <taxon>Viridiplantae</taxon>
        <taxon>Streptophyta</taxon>
        <taxon>Embryophyta</taxon>
        <taxon>Tracheophyta</taxon>
        <taxon>Spermatophyta</taxon>
        <taxon>Magnoliopsida</taxon>
        <taxon>Liliopsida</taxon>
        <taxon>Poales</taxon>
        <taxon>Poaceae</taxon>
        <taxon>BOP clade</taxon>
        <taxon>Oryzoideae</taxon>
        <taxon>Oryzeae</taxon>
        <taxon>Oryzinae</taxon>
        <taxon>Leersia</taxon>
    </lineage>
</organism>
<dbReference type="eggNOG" id="ENOG502QSVP">
    <property type="taxonomic scope" value="Eukaryota"/>
</dbReference>
<dbReference type="Gramene" id="LPERR03G17830.1">
    <property type="protein sequence ID" value="LPERR03G17830.1"/>
    <property type="gene ID" value="LPERR03G17830"/>
</dbReference>
<feature type="compositionally biased region" description="Low complexity" evidence="1">
    <location>
        <begin position="111"/>
        <end position="125"/>
    </location>
</feature>
<evidence type="ECO:0000313" key="3">
    <source>
        <dbReference type="Proteomes" id="UP000032180"/>
    </source>
</evidence>
<dbReference type="AlphaFoldDB" id="A0A0D9VV34"/>
<dbReference type="PANTHER" id="PTHR37256:SF1">
    <property type="entry name" value="MYB-LIKE PROTEIN A"/>
    <property type="match status" value="1"/>
</dbReference>
<evidence type="ECO:0000313" key="2">
    <source>
        <dbReference type="EnsemblPlants" id="LPERR03G17830.1"/>
    </source>
</evidence>
<dbReference type="EnsemblPlants" id="LPERR03G17830.1">
    <property type="protein sequence ID" value="LPERR03G17830.1"/>
    <property type="gene ID" value="LPERR03G17830"/>
</dbReference>
<accession>A0A0D9VV34</accession>
<reference evidence="3" key="2">
    <citation type="submission" date="2013-12" db="EMBL/GenBank/DDBJ databases">
        <authorList>
            <person name="Yu Y."/>
            <person name="Lee S."/>
            <person name="de Baynast K."/>
            <person name="Wissotski M."/>
            <person name="Liu L."/>
            <person name="Talag J."/>
            <person name="Goicoechea J."/>
            <person name="Angelova A."/>
            <person name="Jetty R."/>
            <person name="Kudrna D."/>
            <person name="Golser W."/>
            <person name="Rivera L."/>
            <person name="Zhang J."/>
            <person name="Wing R."/>
        </authorList>
    </citation>
    <scope>NUCLEOTIDE SEQUENCE</scope>
</reference>
<dbReference type="Proteomes" id="UP000032180">
    <property type="component" value="Chromosome 3"/>
</dbReference>
<sequence length="282" mass="30063">MGYTSFSDYLYNSPLTHFSAPPATTCYSSPLPYHHHSTPAASSAAPHMVGHGLAMDHLHLPLPAQPLGLNLSFHGFNSVDVDVISDIDVGGSGKVVSTSSFDPPLIHHQQPSPTSSYSVYSSPSVAAGGGQENTSVAAAAEADPSLHRVLDEEEMAAIYSIGEQHDIEWSDTVNLVTSAWWSKLLDTVEGGGQAEGQEAAAVAGGGAVYASPEDEPTATATPDWFGDNCLGHHHQMRGKESTSSDVLGMHFGEYYHHHHGEDVSLPRMDLGEIEGWDAEWFS</sequence>
<dbReference type="PANTHER" id="PTHR37256">
    <property type="entry name" value="E1A-BINDING PROTEIN P400-LIKE"/>
    <property type="match status" value="1"/>
</dbReference>
<keyword evidence="3" id="KW-1185">Reference proteome</keyword>
<feature type="region of interest" description="Disordered" evidence="1">
    <location>
        <begin position="100"/>
        <end position="140"/>
    </location>
</feature>
<reference evidence="2" key="3">
    <citation type="submission" date="2015-04" db="UniProtKB">
        <authorList>
            <consortium name="EnsemblPlants"/>
        </authorList>
    </citation>
    <scope>IDENTIFICATION</scope>
</reference>
<dbReference type="HOGENOM" id="CLU_057231_0_0_1"/>
<evidence type="ECO:0000256" key="1">
    <source>
        <dbReference type="SAM" id="MobiDB-lite"/>
    </source>
</evidence>